<dbReference type="SUPFAM" id="SSF81383">
    <property type="entry name" value="F-box domain"/>
    <property type="match status" value="1"/>
</dbReference>
<dbReference type="CDD" id="cd22160">
    <property type="entry name" value="F-box_AtFBL13-like"/>
    <property type="match status" value="1"/>
</dbReference>
<evidence type="ECO:0000313" key="2">
    <source>
        <dbReference type="EMBL" id="GJN02863.1"/>
    </source>
</evidence>
<dbReference type="Pfam" id="PF00646">
    <property type="entry name" value="F-box"/>
    <property type="match status" value="1"/>
</dbReference>
<dbReference type="PANTHER" id="PTHR34223:SF51">
    <property type="entry name" value="OS06G0556300 PROTEIN"/>
    <property type="match status" value="1"/>
</dbReference>
<reference evidence="2" key="1">
    <citation type="journal article" date="2018" name="DNA Res.">
        <title>Multiple hybrid de novo genome assembly of finger millet, an orphan allotetraploid crop.</title>
        <authorList>
            <person name="Hatakeyama M."/>
            <person name="Aluri S."/>
            <person name="Balachadran M.T."/>
            <person name="Sivarajan S.R."/>
            <person name="Patrignani A."/>
            <person name="Gruter S."/>
            <person name="Poveda L."/>
            <person name="Shimizu-Inatsugi R."/>
            <person name="Baeten J."/>
            <person name="Francoijs K.J."/>
            <person name="Nataraja K.N."/>
            <person name="Reddy Y.A.N."/>
            <person name="Phadnis S."/>
            <person name="Ravikumar R.L."/>
            <person name="Schlapbach R."/>
            <person name="Sreeman S.M."/>
            <person name="Shimizu K.K."/>
        </authorList>
    </citation>
    <scope>NUCLEOTIDE SEQUENCE</scope>
</reference>
<protein>
    <recommendedName>
        <fullName evidence="1">F-box domain-containing protein</fullName>
    </recommendedName>
</protein>
<sequence>MAATVTTGSLSQCPVVAGDRLSSLPDGTLRAIMSFLTARQAVQTCVLSRRWKDLWYSIPCLDIDQREFDAAASTVGRIAKEPGTGFRNSSTHC</sequence>
<feature type="domain" description="F-box" evidence="1">
    <location>
        <begin position="21"/>
        <end position="58"/>
    </location>
</feature>
<evidence type="ECO:0000259" key="1">
    <source>
        <dbReference type="Pfam" id="PF00646"/>
    </source>
</evidence>
<name>A0AAV5CW99_ELECO</name>
<proteinExistence type="predicted"/>
<gene>
    <name evidence="2" type="primary">ga20252</name>
    <name evidence="2" type="ORF">PR202_ga20252</name>
</gene>
<accession>A0AAV5CW99</accession>
<organism evidence="2 3">
    <name type="scientific">Eleusine coracana subsp. coracana</name>
    <dbReference type="NCBI Taxonomy" id="191504"/>
    <lineage>
        <taxon>Eukaryota</taxon>
        <taxon>Viridiplantae</taxon>
        <taxon>Streptophyta</taxon>
        <taxon>Embryophyta</taxon>
        <taxon>Tracheophyta</taxon>
        <taxon>Spermatophyta</taxon>
        <taxon>Magnoliopsida</taxon>
        <taxon>Liliopsida</taxon>
        <taxon>Poales</taxon>
        <taxon>Poaceae</taxon>
        <taxon>PACMAD clade</taxon>
        <taxon>Chloridoideae</taxon>
        <taxon>Cynodonteae</taxon>
        <taxon>Eleusininae</taxon>
        <taxon>Eleusine</taxon>
    </lineage>
</organism>
<dbReference type="InterPro" id="IPR001810">
    <property type="entry name" value="F-box_dom"/>
</dbReference>
<comment type="caution">
    <text evidence="2">The sequence shown here is derived from an EMBL/GenBank/DDBJ whole genome shotgun (WGS) entry which is preliminary data.</text>
</comment>
<dbReference type="Gene3D" id="1.20.1280.50">
    <property type="match status" value="1"/>
</dbReference>
<dbReference type="InterPro" id="IPR053197">
    <property type="entry name" value="F-box_SCFL_complex_component"/>
</dbReference>
<reference evidence="2" key="2">
    <citation type="submission" date="2021-12" db="EMBL/GenBank/DDBJ databases">
        <title>Resequencing data analysis of finger millet.</title>
        <authorList>
            <person name="Hatakeyama M."/>
            <person name="Aluri S."/>
            <person name="Balachadran M.T."/>
            <person name="Sivarajan S.R."/>
            <person name="Poveda L."/>
            <person name="Shimizu-Inatsugi R."/>
            <person name="Schlapbach R."/>
            <person name="Sreeman S.M."/>
            <person name="Shimizu K.K."/>
        </authorList>
    </citation>
    <scope>NUCLEOTIDE SEQUENCE</scope>
</reference>
<dbReference type="PANTHER" id="PTHR34223">
    <property type="entry name" value="OS11G0201299 PROTEIN"/>
    <property type="match status" value="1"/>
</dbReference>
<dbReference type="InterPro" id="IPR053781">
    <property type="entry name" value="F-box_AtFBL13-like"/>
</dbReference>
<evidence type="ECO:0000313" key="3">
    <source>
        <dbReference type="Proteomes" id="UP001054889"/>
    </source>
</evidence>
<dbReference type="Proteomes" id="UP001054889">
    <property type="component" value="Unassembled WGS sequence"/>
</dbReference>
<dbReference type="AlphaFoldDB" id="A0AAV5CW99"/>
<keyword evidence="3" id="KW-1185">Reference proteome</keyword>
<dbReference type="EMBL" id="BQKI01000009">
    <property type="protein sequence ID" value="GJN02863.1"/>
    <property type="molecule type" value="Genomic_DNA"/>
</dbReference>
<dbReference type="InterPro" id="IPR036047">
    <property type="entry name" value="F-box-like_dom_sf"/>
</dbReference>